<comment type="function">
    <text evidence="5">Involved in the import of GDP-mannose from the cytoplasm into the Golgi lumen.</text>
</comment>
<dbReference type="AlphaFoldDB" id="A0A1R1XQ21"/>
<dbReference type="OrthoDB" id="18894at2759"/>
<evidence type="ECO:0000256" key="4">
    <source>
        <dbReference type="ARBA" id="ARBA00023136"/>
    </source>
</evidence>
<comment type="similarity">
    <text evidence="5">Belongs to the TPT transporter family. SLC35D subfamily.</text>
</comment>
<proteinExistence type="inferred from homology"/>
<comment type="subcellular location">
    <subcellularLocation>
        <location evidence="5">Golgi apparatus membrane</location>
        <topology evidence="5">Multi-pass membrane protein</topology>
    </subcellularLocation>
    <subcellularLocation>
        <location evidence="5">Cytoplasmic vesicle membrane</location>
        <topology evidence="5">Multi-pass membrane protein</topology>
    </subcellularLocation>
    <subcellularLocation>
        <location evidence="5">Endoplasmic reticulum membrane</location>
        <topology evidence="5">Multi-pass membrane protein</topology>
    </subcellularLocation>
    <subcellularLocation>
        <location evidence="1">Membrane</location>
        <topology evidence="1">Multi-pass membrane protein</topology>
    </subcellularLocation>
</comment>
<keyword evidence="5" id="KW-0813">Transport</keyword>
<dbReference type="GO" id="GO:0005789">
    <property type="term" value="C:endoplasmic reticulum membrane"/>
    <property type="evidence" value="ECO:0007669"/>
    <property type="project" value="UniProtKB-SubCell"/>
</dbReference>
<evidence type="ECO:0000256" key="2">
    <source>
        <dbReference type="ARBA" id="ARBA00022692"/>
    </source>
</evidence>
<keyword evidence="5" id="KW-0333">Golgi apparatus</keyword>
<keyword evidence="2 5" id="KW-0812">Transmembrane</keyword>
<feature type="transmembrane region" description="Helical" evidence="5">
    <location>
        <begin position="70"/>
        <end position="89"/>
    </location>
</feature>
<keyword evidence="3 5" id="KW-1133">Transmembrane helix</keyword>
<comment type="subunit">
    <text evidence="5">Homooligomer.</text>
</comment>
<evidence type="ECO:0000256" key="3">
    <source>
        <dbReference type="ARBA" id="ARBA00022989"/>
    </source>
</evidence>
<keyword evidence="5" id="KW-0968">Cytoplasmic vesicle</keyword>
<evidence type="ECO:0000256" key="5">
    <source>
        <dbReference type="RuleBase" id="RU367097"/>
    </source>
</evidence>
<dbReference type="GO" id="GO:0030659">
    <property type="term" value="C:cytoplasmic vesicle membrane"/>
    <property type="evidence" value="ECO:0007669"/>
    <property type="project" value="UniProtKB-SubCell"/>
</dbReference>
<feature type="transmembrane region" description="Helical" evidence="5">
    <location>
        <begin position="42"/>
        <end position="63"/>
    </location>
</feature>
<keyword evidence="4 5" id="KW-0472">Membrane</keyword>
<name>A0A1R1XQ21_9FUNG</name>
<dbReference type="GO" id="GO:0000139">
    <property type="term" value="C:Golgi membrane"/>
    <property type="evidence" value="ECO:0007669"/>
    <property type="project" value="UniProtKB-SubCell"/>
</dbReference>
<dbReference type="SUPFAM" id="SSF103481">
    <property type="entry name" value="Multidrug resistance efflux transporter EmrE"/>
    <property type="match status" value="1"/>
</dbReference>
<accession>A0A1R1XQ21</accession>
<keyword evidence="5" id="KW-0762">Sugar transport</keyword>
<evidence type="ECO:0000256" key="1">
    <source>
        <dbReference type="ARBA" id="ARBA00004141"/>
    </source>
</evidence>
<gene>
    <name evidence="6" type="ORF">AYI69_g7717</name>
</gene>
<reference evidence="7" key="1">
    <citation type="submission" date="2017-01" db="EMBL/GenBank/DDBJ databases">
        <authorList>
            <person name="Wang Y."/>
            <person name="White M."/>
            <person name="Kvist S."/>
            <person name="Moncalvo J.-M."/>
        </authorList>
    </citation>
    <scope>NUCLEOTIDE SEQUENCE [LARGE SCALE GENOMIC DNA]</scope>
    <source>
        <strain evidence="7">ID-206-W2</strain>
    </source>
</reference>
<dbReference type="EMBL" id="LSSM01003803">
    <property type="protein sequence ID" value="OMJ16742.1"/>
    <property type="molecule type" value="Genomic_DNA"/>
</dbReference>
<dbReference type="InterPro" id="IPR050186">
    <property type="entry name" value="TPT_transporter"/>
</dbReference>
<sequence>MPWFKSQNKPSKKNYFTKVLPCSIASALDIGLSNLSLKTITLTFYTMCKSSVIIFVLFFAFAFGLERVRFSLILVVLIISFGVLLMVSGEVDFVLVG</sequence>
<evidence type="ECO:0000313" key="6">
    <source>
        <dbReference type="EMBL" id="OMJ16742.1"/>
    </source>
</evidence>
<evidence type="ECO:0000313" key="7">
    <source>
        <dbReference type="Proteomes" id="UP000187429"/>
    </source>
</evidence>
<keyword evidence="5" id="KW-0256">Endoplasmic reticulum</keyword>
<organism evidence="6 7">
    <name type="scientific">Smittium culicis</name>
    <dbReference type="NCBI Taxonomy" id="133412"/>
    <lineage>
        <taxon>Eukaryota</taxon>
        <taxon>Fungi</taxon>
        <taxon>Fungi incertae sedis</taxon>
        <taxon>Zoopagomycota</taxon>
        <taxon>Kickxellomycotina</taxon>
        <taxon>Harpellomycetes</taxon>
        <taxon>Harpellales</taxon>
        <taxon>Legeriomycetaceae</taxon>
        <taxon>Smittium</taxon>
    </lineage>
</organism>
<protein>
    <recommendedName>
        <fullName evidence="5">GDP-mannose transporter</fullName>
        <shortName evidence="5">GMT</shortName>
    </recommendedName>
</protein>
<dbReference type="InterPro" id="IPR037185">
    <property type="entry name" value="EmrE-like"/>
</dbReference>
<dbReference type="Proteomes" id="UP000187429">
    <property type="component" value="Unassembled WGS sequence"/>
</dbReference>
<comment type="caution">
    <text evidence="6">The sequence shown here is derived from an EMBL/GenBank/DDBJ whole genome shotgun (WGS) entry which is preliminary data.</text>
</comment>
<keyword evidence="7" id="KW-1185">Reference proteome</keyword>
<dbReference type="PANTHER" id="PTHR11132">
    <property type="entry name" value="SOLUTE CARRIER FAMILY 35"/>
    <property type="match status" value="1"/>
</dbReference>